<gene>
    <name evidence="3" type="ORF">GCK32_015916</name>
</gene>
<feature type="region of interest" description="Disordered" evidence="1">
    <location>
        <begin position="172"/>
        <end position="236"/>
    </location>
</feature>
<dbReference type="EMBL" id="WIXE01001067">
    <property type="protein sequence ID" value="KAK5986036.1"/>
    <property type="molecule type" value="Genomic_DNA"/>
</dbReference>
<evidence type="ECO:0000256" key="2">
    <source>
        <dbReference type="SAM" id="SignalP"/>
    </source>
</evidence>
<feature type="compositionally biased region" description="Polar residues" evidence="1">
    <location>
        <begin position="189"/>
        <end position="203"/>
    </location>
</feature>
<dbReference type="Proteomes" id="UP001331761">
    <property type="component" value="Unassembled WGS sequence"/>
</dbReference>
<keyword evidence="4" id="KW-1185">Reference proteome</keyword>
<comment type="caution">
    <text evidence="3">The sequence shown here is derived from an EMBL/GenBank/DDBJ whole genome shotgun (WGS) entry which is preliminary data.</text>
</comment>
<feature type="compositionally biased region" description="Acidic residues" evidence="1">
    <location>
        <begin position="91"/>
        <end position="102"/>
    </location>
</feature>
<organism evidence="3 4">
    <name type="scientific">Trichostrongylus colubriformis</name>
    <name type="common">Black scour worm</name>
    <dbReference type="NCBI Taxonomy" id="6319"/>
    <lineage>
        <taxon>Eukaryota</taxon>
        <taxon>Metazoa</taxon>
        <taxon>Ecdysozoa</taxon>
        <taxon>Nematoda</taxon>
        <taxon>Chromadorea</taxon>
        <taxon>Rhabditida</taxon>
        <taxon>Rhabditina</taxon>
        <taxon>Rhabditomorpha</taxon>
        <taxon>Strongyloidea</taxon>
        <taxon>Trichostrongylidae</taxon>
        <taxon>Trichostrongylus</taxon>
    </lineage>
</organism>
<reference evidence="3 4" key="1">
    <citation type="submission" date="2019-10" db="EMBL/GenBank/DDBJ databases">
        <title>Assembly and Annotation for the nematode Trichostrongylus colubriformis.</title>
        <authorList>
            <person name="Martin J."/>
        </authorList>
    </citation>
    <scope>NUCLEOTIDE SEQUENCE [LARGE SCALE GENOMIC DNA]</scope>
    <source>
        <strain evidence="3">G859</strain>
        <tissue evidence="3">Whole worm</tissue>
    </source>
</reference>
<feature type="compositionally biased region" description="Polar residues" evidence="1">
    <location>
        <begin position="218"/>
        <end position="227"/>
    </location>
</feature>
<evidence type="ECO:0000313" key="4">
    <source>
        <dbReference type="Proteomes" id="UP001331761"/>
    </source>
</evidence>
<accession>A0AAN8FU18</accession>
<feature type="chain" id="PRO_5043030406" evidence="2">
    <location>
        <begin position="16"/>
        <end position="340"/>
    </location>
</feature>
<feature type="compositionally biased region" description="Polar residues" evidence="1">
    <location>
        <begin position="276"/>
        <end position="300"/>
    </location>
</feature>
<dbReference type="AlphaFoldDB" id="A0AAN8FU18"/>
<name>A0AAN8FU18_TRICO</name>
<feature type="signal peptide" evidence="2">
    <location>
        <begin position="1"/>
        <end position="15"/>
    </location>
</feature>
<evidence type="ECO:0000256" key="1">
    <source>
        <dbReference type="SAM" id="MobiDB-lite"/>
    </source>
</evidence>
<keyword evidence="2" id="KW-0732">Signal</keyword>
<protein>
    <submittedName>
        <fullName evidence="3">Uncharacterized protein</fullName>
    </submittedName>
</protein>
<evidence type="ECO:0000313" key="3">
    <source>
        <dbReference type="EMBL" id="KAK5986036.1"/>
    </source>
</evidence>
<feature type="region of interest" description="Disordered" evidence="1">
    <location>
        <begin position="271"/>
        <end position="340"/>
    </location>
</feature>
<feature type="compositionally biased region" description="Basic residues" evidence="1">
    <location>
        <begin position="301"/>
        <end position="316"/>
    </location>
</feature>
<sequence length="340" mass="38733">MLLVVLYAMISPVSSHLQLTFTQQRQFHQHPQPFTASRSHLRPALHPVRLSRRVATTIPAGWHHPQPPAPVMKLPSTRVTSSSQRLRMDRDTDDNSVMDNEDSILAGNMSPELIKGMADYIYGLIIGKYEPKQHQRPVHSTNEVVEAVFDYEDETRAMDARNGVPMRTANVMRMPSRSQPSWSRRAPSRLSQTTSQRLSSAVASISPRAMQQRPRVPMQNSGSTSLAPLQPWPQEEQIRSRMAQEFPRSRTPSPVLFPRAQQAQRRLQFPEASLMPSRTTTEAQQTVSDIQTGSQNTAATNRRRNVRWRRISRRKPLNSVPSNFPKRRGEGRLRRSSGRI</sequence>
<proteinExistence type="predicted"/>
<feature type="region of interest" description="Disordered" evidence="1">
    <location>
        <begin position="59"/>
        <end position="102"/>
    </location>
</feature>